<evidence type="ECO:0000256" key="8">
    <source>
        <dbReference type="ARBA" id="ARBA00023180"/>
    </source>
</evidence>
<dbReference type="PANTHER" id="PTHR46884:SF1">
    <property type="entry name" value="COLLECTRIN"/>
    <property type="match status" value="1"/>
</dbReference>
<name>A0A9D2XN92_NOTFU</name>
<dbReference type="PANTHER" id="PTHR46884">
    <property type="entry name" value="COLLECTRIN"/>
    <property type="match status" value="1"/>
</dbReference>
<evidence type="ECO:0000256" key="6">
    <source>
        <dbReference type="ARBA" id="ARBA00022989"/>
    </source>
</evidence>
<dbReference type="OMA" id="SNIVVCE"/>
<keyword evidence="6 10" id="KW-1133">Transmembrane helix</keyword>
<dbReference type="AlphaFoldDB" id="A0A9D2XN92"/>
<dbReference type="GO" id="GO:0070062">
    <property type="term" value="C:extracellular exosome"/>
    <property type="evidence" value="ECO:0007669"/>
    <property type="project" value="TreeGrafter"/>
</dbReference>
<keyword evidence="5 11" id="KW-0732">Signal</keyword>
<comment type="subcellular location">
    <subcellularLocation>
        <location evidence="1">Cell membrane</location>
        <topology evidence="1">Single-pass type I membrane protein</topology>
    </subcellularLocation>
</comment>
<evidence type="ECO:0000256" key="9">
    <source>
        <dbReference type="SAM" id="MobiDB-lite"/>
    </source>
</evidence>
<evidence type="ECO:0000313" key="13">
    <source>
        <dbReference type="EMBL" id="KAF7204992.1"/>
    </source>
</evidence>
<keyword evidence="7 10" id="KW-0472">Membrane</keyword>
<feature type="signal peptide" evidence="11">
    <location>
        <begin position="1"/>
        <end position="17"/>
    </location>
</feature>
<evidence type="ECO:0000259" key="12">
    <source>
        <dbReference type="PROSITE" id="PS52010"/>
    </source>
</evidence>
<feature type="chain" id="PRO_5039636079" evidence="11">
    <location>
        <begin position="18"/>
        <end position="205"/>
    </location>
</feature>
<evidence type="ECO:0000256" key="4">
    <source>
        <dbReference type="ARBA" id="ARBA00022692"/>
    </source>
</evidence>
<reference evidence="13" key="1">
    <citation type="submission" date="2020-03" db="EMBL/GenBank/DDBJ databases">
        <title>Intra-Species Differences in Population Size shape Life History and Genome Evolution.</title>
        <authorList>
            <person name="Willemsen D."/>
            <person name="Cui R."/>
            <person name="Valenzano D.R."/>
        </authorList>
    </citation>
    <scope>NUCLEOTIDE SEQUENCE</scope>
    <source>
        <strain evidence="13">GRZ</strain>
        <tissue evidence="13">Whole</tissue>
    </source>
</reference>
<feature type="domain" description="Collectrin-like" evidence="12">
    <location>
        <begin position="24"/>
        <end position="205"/>
    </location>
</feature>
<evidence type="ECO:0000256" key="11">
    <source>
        <dbReference type="SAM" id="SignalP"/>
    </source>
</evidence>
<evidence type="ECO:0000313" key="14">
    <source>
        <dbReference type="Proteomes" id="UP000822369"/>
    </source>
</evidence>
<evidence type="ECO:0000256" key="5">
    <source>
        <dbReference type="ARBA" id="ARBA00022729"/>
    </source>
</evidence>
<keyword evidence="3" id="KW-0597">Phosphoprotein</keyword>
<dbReference type="InterPro" id="IPR031588">
    <property type="entry name" value="Collectrin_dom"/>
</dbReference>
<proteinExistence type="predicted"/>
<protein>
    <submittedName>
        <fullName evidence="13">Transcript variant X1</fullName>
    </submittedName>
</protein>
<gene>
    <name evidence="13" type="ORF">G4P62_018256</name>
</gene>
<evidence type="ECO:0000256" key="10">
    <source>
        <dbReference type="SAM" id="Phobius"/>
    </source>
</evidence>
<dbReference type="EMBL" id="JAAVVJ010000016">
    <property type="protein sequence ID" value="KAF7204992.1"/>
    <property type="molecule type" value="Genomic_DNA"/>
</dbReference>
<feature type="region of interest" description="Disordered" evidence="9">
    <location>
        <begin position="179"/>
        <end position="205"/>
    </location>
</feature>
<dbReference type="GO" id="GO:0051957">
    <property type="term" value="P:positive regulation of amino acid transport"/>
    <property type="evidence" value="ECO:0007669"/>
    <property type="project" value="TreeGrafter"/>
</dbReference>
<accession>A0A9D2XN92</accession>
<dbReference type="GO" id="GO:0005886">
    <property type="term" value="C:plasma membrane"/>
    <property type="evidence" value="ECO:0007669"/>
    <property type="project" value="UniProtKB-SubCell"/>
</dbReference>
<keyword evidence="8" id="KW-0325">Glycoprotein</keyword>
<evidence type="ECO:0000256" key="2">
    <source>
        <dbReference type="ARBA" id="ARBA00022475"/>
    </source>
</evidence>
<dbReference type="Pfam" id="PF16959">
    <property type="entry name" value="Collectrin"/>
    <property type="match status" value="1"/>
</dbReference>
<feature type="transmembrane region" description="Helical" evidence="10">
    <location>
        <begin position="142"/>
        <end position="166"/>
    </location>
</feature>
<dbReference type="OrthoDB" id="9899436at2759"/>
<dbReference type="KEGG" id="nfu:107396063"/>
<evidence type="ECO:0000256" key="3">
    <source>
        <dbReference type="ARBA" id="ARBA00022553"/>
    </source>
</evidence>
<evidence type="ECO:0000256" key="1">
    <source>
        <dbReference type="ARBA" id="ARBA00004251"/>
    </source>
</evidence>
<keyword evidence="2" id="KW-1003">Cell membrane</keyword>
<evidence type="ECO:0000256" key="7">
    <source>
        <dbReference type="ARBA" id="ARBA00023136"/>
    </source>
</evidence>
<comment type="caution">
    <text evidence="13">The sequence shown here is derived from an EMBL/GenBank/DDBJ whole genome shotgun (WGS) entry which is preliminary data.</text>
</comment>
<dbReference type="InterPro" id="IPR042944">
    <property type="entry name" value="Collectrin"/>
</dbReference>
<organism evidence="13 14">
    <name type="scientific">Nothobranchius furzeri</name>
    <name type="common">Turquoise killifish</name>
    <dbReference type="NCBI Taxonomy" id="105023"/>
    <lineage>
        <taxon>Eukaryota</taxon>
        <taxon>Metazoa</taxon>
        <taxon>Chordata</taxon>
        <taxon>Craniata</taxon>
        <taxon>Vertebrata</taxon>
        <taxon>Euteleostomi</taxon>
        <taxon>Actinopterygii</taxon>
        <taxon>Neopterygii</taxon>
        <taxon>Teleostei</taxon>
        <taxon>Neoteleostei</taxon>
        <taxon>Acanthomorphata</taxon>
        <taxon>Ovalentaria</taxon>
        <taxon>Atherinomorphae</taxon>
        <taxon>Cyprinodontiformes</taxon>
        <taxon>Nothobranchiidae</taxon>
        <taxon>Nothobranchius</taxon>
    </lineage>
</organism>
<dbReference type="Proteomes" id="UP000822369">
    <property type="component" value="Chromosome 16"/>
</dbReference>
<keyword evidence="4 10" id="KW-0812">Transmembrane</keyword>
<sequence length="205" mass="23080">MLEKIFLIICLPSALTAQLCIPNAPAACQVQLRNKPAGHRANAWNEGEKVLFQTTMAFVMRQHLKQEFSLSNILVCNETAPVSLWFVVTSPLDPTLLVDKEDVAAAVRKFRHRINCVFLLTDLTLEFVDLYPTLAEPAKLRLSVYLVVFLVMMSVIGAVMVVLFVSTVRELKCKKKQEADKGEEQQRVKKVENGSTSEDVHDTMF</sequence>
<dbReference type="PROSITE" id="PS52010">
    <property type="entry name" value="COLLECTRIN_LIKE"/>
    <property type="match status" value="1"/>
</dbReference>